<dbReference type="RefSeq" id="WP_091750412.1">
    <property type="nucleotide sequence ID" value="NZ_FODY01000026.1"/>
</dbReference>
<dbReference type="InterPro" id="IPR052058">
    <property type="entry name" value="Alcohol_O-acetyltransferase"/>
</dbReference>
<gene>
    <name evidence="2" type="ORF">SAMN04490178_12619</name>
</gene>
<keyword evidence="3" id="KW-1185">Reference proteome</keyword>
<dbReference type="PANTHER" id="PTHR28037:SF1">
    <property type="entry name" value="ALCOHOL O-ACETYLTRANSFERASE 1-RELATED"/>
    <property type="match status" value="1"/>
</dbReference>
<dbReference type="Pfam" id="PF00668">
    <property type="entry name" value="Condensation"/>
    <property type="match status" value="1"/>
</dbReference>
<dbReference type="InterPro" id="IPR023213">
    <property type="entry name" value="CAT-like_dom_sf"/>
</dbReference>
<dbReference type="EMBL" id="FODY01000026">
    <property type="protein sequence ID" value="SEP41067.1"/>
    <property type="molecule type" value="Genomic_DNA"/>
</dbReference>
<dbReference type="InterPro" id="IPR001242">
    <property type="entry name" value="Condensation_dom"/>
</dbReference>
<evidence type="ECO:0000313" key="3">
    <source>
        <dbReference type="Proteomes" id="UP000198847"/>
    </source>
</evidence>
<reference evidence="2 3" key="1">
    <citation type="submission" date="2016-10" db="EMBL/GenBank/DDBJ databases">
        <authorList>
            <person name="de Groot N.N."/>
        </authorList>
    </citation>
    <scope>NUCLEOTIDE SEQUENCE [LARGE SCALE GENOMIC DNA]</scope>
    <source>
        <strain evidence="2 3">DSM 13305</strain>
    </source>
</reference>
<dbReference type="GO" id="GO:0003824">
    <property type="term" value="F:catalytic activity"/>
    <property type="evidence" value="ECO:0007669"/>
    <property type="project" value="InterPro"/>
</dbReference>
<organism evidence="2 3">
    <name type="scientific">Propionispora vibrioides</name>
    <dbReference type="NCBI Taxonomy" id="112903"/>
    <lineage>
        <taxon>Bacteria</taxon>
        <taxon>Bacillati</taxon>
        <taxon>Bacillota</taxon>
        <taxon>Negativicutes</taxon>
        <taxon>Selenomonadales</taxon>
        <taxon>Sporomusaceae</taxon>
        <taxon>Propionispora</taxon>
    </lineage>
</organism>
<dbReference type="PANTHER" id="PTHR28037">
    <property type="entry name" value="ALCOHOL O-ACETYLTRANSFERASE 1-RELATED"/>
    <property type="match status" value="1"/>
</dbReference>
<dbReference type="AlphaFoldDB" id="A0A1H8XMP4"/>
<proteinExistence type="predicted"/>
<accession>A0A1H8XMP4</accession>
<dbReference type="SUPFAM" id="SSF52777">
    <property type="entry name" value="CoA-dependent acyltransferases"/>
    <property type="match status" value="2"/>
</dbReference>
<dbReference type="OrthoDB" id="7321121at2"/>
<dbReference type="STRING" id="112903.SAMN04490178_12619"/>
<name>A0A1H8XMP4_9FIRM</name>
<evidence type="ECO:0000313" key="2">
    <source>
        <dbReference type="EMBL" id="SEP41067.1"/>
    </source>
</evidence>
<protein>
    <submittedName>
        <fullName evidence="2">Uncharacterized protein, contains a NRPS condensation (Elongation) domain</fullName>
    </submittedName>
</protein>
<dbReference type="Proteomes" id="UP000198847">
    <property type="component" value="Unassembled WGS sequence"/>
</dbReference>
<dbReference type="Gene3D" id="3.30.559.30">
    <property type="entry name" value="Nonribosomal peptide synthetase, condensation domain"/>
    <property type="match status" value="1"/>
</dbReference>
<feature type="domain" description="Condensation" evidence="1">
    <location>
        <begin position="31"/>
        <end position="262"/>
    </location>
</feature>
<sequence>MNKKPVCFPVVAQDAVNYLIGKYLADSQIRCVLRLNGRIDETMLQQAVWLSLDVEPILRCRFIEDGNYPVWELRKDLDIADLFSVVETNNIDEELQKFIDARYDTDCQIKVRLIRTESDTVCIKINHACSDAAGLKQYLNLLASIYNQLCKGLQYVVEPRTSSRGQDQIFNIQHIANAVNEIMKTGTDPAQPTVAFPCKLREENERTFVANKIYSVNNIADYARNNDATVNDVLLTAFIRVVSKIAKIQNKTIAFNFTVDLRRYLPDRTSKTICNLSVIQDITVNHDPTESFDETLSRLVMETKKIMRNYPGIKSAYSLELAHEKMSIFKNVGMRFQQRQKYFSSTGLCIPTLSNVGIIADETTKFGLLKIDECYMVGPAVFSPGFAIIASTYDNTLTLTVNSFQSTMPKAMIEQFMNSMCNELSSLFK</sequence>
<dbReference type="GO" id="GO:0008610">
    <property type="term" value="P:lipid biosynthetic process"/>
    <property type="evidence" value="ECO:0007669"/>
    <property type="project" value="UniProtKB-ARBA"/>
</dbReference>
<evidence type="ECO:0000259" key="1">
    <source>
        <dbReference type="Pfam" id="PF00668"/>
    </source>
</evidence>
<dbReference type="Gene3D" id="3.30.559.10">
    <property type="entry name" value="Chloramphenicol acetyltransferase-like domain"/>
    <property type="match status" value="1"/>
</dbReference>